<feature type="transmembrane region" description="Helical" evidence="6">
    <location>
        <begin position="12"/>
        <end position="31"/>
    </location>
</feature>
<evidence type="ECO:0000256" key="4">
    <source>
        <dbReference type="ARBA" id="ARBA00023136"/>
    </source>
</evidence>
<protein>
    <recommendedName>
        <fullName evidence="9">Isoprenylcysteine carboxylmethyltransferase family protein</fullName>
    </recommendedName>
</protein>
<evidence type="ECO:0000313" key="8">
    <source>
        <dbReference type="Proteomes" id="UP000001564"/>
    </source>
</evidence>
<dbReference type="Proteomes" id="UP000001564">
    <property type="component" value="Chromosome"/>
</dbReference>
<feature type="transmembrane region" description="Helical" evidence="6">
    <location>
        <begin position="186"/>
        <end position="205"/>
    </location>
</feature>
<feature type="compositionally biased region" description="Basic and acidic residues" evidence="5">
    <location>
        <begin position="329"/>
        <end position="339"/>
    </location>
</feature>
<sequence>MSRASRLPSARTWARLWFAAQALGGAAWWIAVPLVPAVRVATLGSLDPLPLALLDVPLFVVGSALAAAGIRWAAVVASAWTLLVAVALAAYATFTTEAGIGVVIMAAAALGSLVACALLLLGRLPTRWALIGPFAARPADASAPTSRHVTATALQIAVFWGSFLVVAPLGIRLLELRWRVAVPLPSWSLPVGIAVLVIASALGIWSAAAMSTRGGGTPLPAATATRLVIAGPYRFVRNPMALAGVTQAAAVGLMLGSWLVVAYAVIGSSLWNHVVRPGEEADLEARFGDPFRRYRAAVRCWVPTFPGDAAGTLTRRRRRGDSRRTRVIRPADARGEAPP</sequence>
<gene>
    <name evidence="7" type="ordered locus">CMM_2858</name>
</gene>
<evidence type="ECO:0000256" key="6">
    <source>
        <dbReference type="SAM" id="Phobius"/>
    </source>
</evidence>
<feature type="transmembrane region" description="Helical" evidence="6">
    <location>
        <begin position="156"/>
        <end position="174"/>
    </location>
</feature>
<dbReference type="GO" id="GO:0012505">
    <property type="term" value="C:endomembrane system"/>
    <property type="evidence" value="ECO:0007669"/>
    <property type="project" value="UniProtKB-SubCell"/>
</dbReference>
<feature type="transmembrane region" description="Helical" evidence="6">
    <location>
        <begin position="241"/>
        <end position="266"/>
    </location>
</feature>
<feature type="transmembrane region" description="Helical" evidence="6">
    <location>
        <begin position="100"/>
        <end position="121"/>
    </location>
</feature>
<keyword evidence="4 6" id="KW-0472">Membrane</keyword>
<evidence type="ECO:0000256" key="1">
    <source>
        <dbReference type="ARBA" id="ARBA00004127"/>
    </source>
</evidence>
<feature type="region of interest" description="Disordered" evidence="5">
    <location>
        <begin position="311"/>
        <end position="339"/>
    </location>
</feature>
<keyword evidence="8" id="KW-1185">Reference proteome</keyword>
<comment type="subcellular location">
    <subcellularLocation>
        <location evidence="1">Endomembrane system</location>
        <topology evidence="1">Multi-pass membrane protein</topology>
    </subcellularLocation>
</comment>
<reference evidence="7 8" key="1">
    <citation type="journal article" date="2008" name="J. Bacteriol.">
        <title>The genome sequence of the tomato-pathogenic actinomycete Clavibacter michiganensis subsp. michiganensis NCPPB382 reveals a large island involved in pathogenicity.</title>
        <authorList>
            <person name="Gartemann K.H."/>
            <person name="Abt B."/>
            <person name="Bekel T."/>
            <person name="Burger A."/>
            <person name="Engemann J."/>
            <person name="Flugel M."/>
            <person name="Gaigalat L."/>
            <person name="Goesmann A."/>
            <person name="Grafen I."/>
            <person name="Kalinowski J."/>
            <person name="Kaup O."/>
            <person name="Kirchner O."/>
            <person name="Krause L."/>
            <person name="Linke B."/>
            <person name="McHardy A."/>
            <person name="Meyer F."/>
            <person name="Pohle S."/>
            <person name="Ruckert C."/>
            <person name="Schneiker S."/>
            <person name="Zellermann E.M."/>
            <person name="Puhler A."/>
            <person name="Eichenlaub R."/>
            <person name="Kaiser O."/>
            <person name="Bartels D."/>
        </authorList>
    </citation>
    <scope>NUCLEOTIDE SEQUENCE [LARGE SCALE GENOMIC DNA]</scope>
    <source>
        <strain evidence="7 8">NCPPB 382</strain>
    </source>
</reference>
<dbReference type="RefSeq" id="WP_012039546.1">
    <property type="nucleotide sequence ID" value="NC_009480.1"/>
</dbReference>
<feature type="transmembrane region" description="Helical" evidence="6">
    <location>
        <begin position="75"/>
        <end position="94"/>
    </location>
</feature>
<dbReference type="AlphaFoldDB" id="A5CV05"/>
<accession>A5CV05</accession>
<keyword evidence="3 6" id="KW-1133">Transmembrane helix</keyword>
<evidence type="ECO:0000313" key="7">
    <source>
        <dbReference type="EMBL" id="CAN02944.1"/>
    </source>
</evidence>
<dbReference type="EMBL" id="AM711867">
    <property type="protein sequence ID" value="CAN02944.1"/>
    <property type="molecule type" value="Genomic_DNA"/>
</dbReference>
<evidence type="ECO:0008006" key="9">
    <source>
        <dbReference type="Google" id="ProtNLM"/>
    </source>
</evidence>
<name>A5CV05_CLAM3</name>
<proteinExistence type="predicted"/>
<dbReference type="eggNOG" id="COG2020">
    <property type="taxonomic scope" value="Bacteria"/>
</dbReference>
<evidence type="ECO:0000256" key="2">
    <source>
        <dbReference type="ARBA" id="ARBA00022692"/>
    </source>
</evidence>
<evidence type="ECO:0000256" key="5">
    <source>
        <dbReference type="SAM" id="MobiDB-lite"/>
    </source>
</evidence>
<dbReference type="Pfam" id="PF04191">
    <property type="entry name" value="PEMT"/>
    <property type="match status" value="1"/>
</dbReference>
<evidence type="ECO:0000256" key="3">
    <source>
        <dbReference type="ARBA" id="ARBA00022989"/>
    </source>
</evidence>
<dbReference type="Gene3D" id="1.20.120.1630">
    <property type="match status" value="1"/>
</dbReference>
<keyword evidence="2 6" id="KW-0812">Transmembrane</keyword>
<dbReference type="HOGENOM" id="CLU_899086_0_0_11"/>
<dbReference type="KEGG" id="cmi:CMM_2858"/>
<dbReference type="InterPro" id="IPR007318">
    <property type="entry name" value="Phopholipid_MeTrfase"/>
</dbReference>
<organism evidence="7 8">
    <name type="scientific">Clavibacter michiganensis subsp. michiganensis (strain NCPPB 382)</name>
    <dbReference type="NCBI Taxonomy" id="443906"/>
    <lineage>
        <taxon>Bacteria</taxon>
        <taxon>Bacillati</taxon>
        <taxon>Actinomycetota</taxon>
        <taxon>Actinomycetes</taxon>
        <taxon>Micrococcales</taxon>
        <taxon>Microbacteriaceae</taxon>
        <taxon>Clavibacter</taxon>
    </lineage>
</organism>
<feature type="compositionally biased region" description="Basic residues" evidence="5">
    <location>
        <begin position="314"/>
        <end position="327"/>
    </location>
</feature>